<evidence type="ECO:0000313" key="2">
    <source>
        <dbReference type="Proteomes" id="UP000051248"/>
    </source>
</evidence>
<organism evidence="1 2">
    <name type="scientific">Companilactobacillus nodensis DSM 19682 = JCM 14932 = NBRC 107160</name>
    <dbReference type="NCBI Taxonomy" id="1423775"/>
    <lineage>
        <taxon>Bacteria</taxon>
        <taxon>Bacillati</taxon>
        <taxon>Bacillota</taxon>
        <taxon>Bacilli</taxon>
        <taxon>Lactobacillales</taxon>
        <taxon>Lactobacillaceae</taxon>
        <taxon>Companilactobacillus</taxon>
    </lineage>
</organism>
<proteinExistence type="predicted"/>
<evidence type="ECO:0000313" key="1">
    <source>
        <dbReference type="EMBL" id="KRK78619.1"/>
    </source>
</evidence>
<dbReference type="InterPro" id="IPR010282">
    <property type="entry name" value="Uncharacterised_HutD/Ves"/>
</dbReference>
<accession>A0A0R1K5T0</accession>
<dbReference type="InterPro" id="IPR014710">
    <property type="entry name" value="RmlC-like_jellyroll"/>
</dbReference>
<dbReference type="PANTHER" id="PTHR37943:SF1">
    <property type="entry name" value="PROTEIN VES"/>
    <property type="match status" value="1"/>
</dbReference>
<dbReference type="SUPFAM" id="SSF51182">
    <property type="entry name" value="RmlC-like cupins"/>
    <property type="match status" value="1"/>
</dbReference>
<name>A0A0R1K5T0_9LACO</name>
<dbReference type="STRING" id="1423775.FD03_GL002395"/>
<evidence type="ECO:0008006" key="3">
    <source>
        <dbReference type="Google" id="ProtNLM"/>
    </source>
</evidence>
<protein>
    <recommendedName>
        <fullName evidence="3">HutD-family protein</fullName>
    </recommendedName>
</protein>
<dbReference type="eggNOG" id="COG3758">
    <property type="taxonomic scope" value="Bacteria"/>
</dbReference>
<gene>
    <name evidence="1" type="ORF">FD03_GL002395</name>
</gene>
<reference evidence="1 2" key="1">
    <citation type="journal article" date="2015" name="Genome Announc.">
        <title>Expanding the biotechnology potential of lactobacilli through comparative genomics of 213 strains and associated genera.</title>
        <authorList>
            <person name="Sun Z."/>
            <person name="Harris H.M."/>
            <person name="McCann A."/>
            <person name="Guo C."/>
            <person name="Argimon S."/>
            <person name="Zhang W."/>
            <person name="Yang X."/>
            <person name="Jeffery I.B."/>
            <person name="Cooney J.C."/>
            <person name="Kagawa T.F."/>
            <person name="Liu W."/>
            <person name="Song Y."/>
            <person name="Salvetti E."/>
            <person name="Wrobel A."/>
            <person name="Rasinkangas P."/>
            <person name="Parkhill J."/>
            <person name="Rea M.C."/>
            <person name="O'Sullivan O."/>
            <person name="Ritari J."/>
            <person name="Douillard F.P."/>
            <person name="Paul Ross R."/>
            <person name="Yang R."/>
            <person name="Briner A.E."/>
            <person name="Felis G.E."/>
            <person name="de Vos W.M."/>
            <person name="Barrangou R."/>
            <person name="Klaenhammer T.R."/>
            <person name="Caufield P.W."/>
            <person name="Cui Y."/>
            <person name="Zhang H."/>
            <person name="O'Toole P.W."/>
        </authorList>
    </citation>
    <scope>NUCLEOTIDE SEQUENCE [LARGE SCALE GENOMIC DNA]</scope>
    <source>
        <strain evidence="1 2">DSM 19682</strain>
    </source>
</reference>
<sequence>MELLKVTENDYQVSNWSGGQTTEFYLSPTNGEYRPGNFDYRISSATVELDTTEFTPLPGYKRIILPLQNQLTLENNAKTITLAPFQKYYFNGDDKITSHGKCVDFNLIYRSDLEGHINFLIDNKSLKLKEDTEYICYFLHGCSVIFKDDESMQSKFVSKNESLYFKTNSTSTMFVTSAAGSSINPMAILVWTSEKESK</sequence>
<dbReference type="Proteomes" id="UP000051248">
    <property type="component" value="Unassembled WGS sequence"/>
</dbReference>
<dbReference type="EMBL" id="AZDZ01000022">
    <property type="protein sequence ID" value="KRK78619.1"/>
    <property type="molecule type" value="Genomic_DNA"/>
</dbReference>
<dbReference type="PATRIC" id="fig|1423775.4.peg.2436"/>
<comment type="caution">
    <text evidence="1">The sequence shown here is derived from an EMBL/GenBank/DDBJ whole genome shotgun (WGS) entry which is preliminary data.</text>
</comment>
<dbReference type="AlphaFoldDB" id="A0A0R1K5T0"/>
<dbReference type="PANTHER" id="PTHR37943">
    <property type="entry name" value="PROTEIN VES"/>
    <property type="match status" value="1"/>
</dbReference>
<dbReference type="Gene3D" id="2.60.120.10">
    <property type="entry name" value="Jelly Rolls"/>
    <property type="match status" value="1"/>
</dbReference>
<dbReference type="RefSeq" id="WP_025023928.1">
    <property type="nucleotide sequence ID" value="NZ_AZDZ01000022.1"/>
</dbReference>
<dbReference type="OrthoDB" id="9786443at2"/>
<keyword evidence="2" id="KW-1185">Reference proteome</keyword>
<dbReference type="Pfam" id="PF05962">
    <property type="entry name" value="HutD"/>
    <property type="match status" value="1"/>
</dbReference>
<dbReference type="InterPro" id="IPR011051">
    <property type="entry name" value="RmlC_Cupin_sf"/>
</dbReference>